<feature type="signal peptide" evidence="1">
    <location>
        <begin position="1"/>
        <end position="25"/>
    </location>
</feature>
<dbReference type="Gene3D" id="3.20.20.450">
    <property type="entry name" value="EAL domain"/>
    <property type="match status" value="1"/>
</dbReference>
<dbReference type="InterPro" id="IPR035919">
    <property type="entry name" value="EAL_sf"/>
</dbReference>
<evidence type="ECO:0000313" key="6">
    <source>
        <dbReference type="Proteomes" id="UP000433575"/>
    </source>
</evidence>
<dbReference type="EMBL" id="WKPI01000001">
    <property type="protein sequence ID" value="MSC31760.1"/>
    <property type="molecule type" value="Genomic_DNA"/>
</dbReference>
<dbReference type="InterPro" id="IPR050706">
    <property type="entry name" value="Cyclic-di-GMP_PDE-like"/>
</dbReference>
<proteinExistence type="predicted"/>
<dbReference type="Pfam" id="PF00990">
    <property type="entry name" value="GGDEF"/>
    <property type="match status" value="1"/>
</dbReference>
<dbReference type="SMART" id="SM00267">
    <property type="entry name" value="GGDEF"/>
    <property type="match status" value="1"/>
</dbReference>
<dbReference type="Gene3D" id="3.30.70.270">
    <property type="match status" value="1"/>
</dbReference>
<dbReference type="Proteomes" id="UP000480929">
    <property type="component" value="Unassembled WGS sequence"/>
</dbReference>
<dbReference type="InterPro" id="IPR029787">
    <property type="entry name" value="Nucleotide_cyclase"/>
</dbReference>
<protein>
    <submittedName>
        <fullName evidence="4">EAL domain-containing protein</fullName>
    </submittedName>
</protein>
<dbReference type="OrthoDB" id="9805474at2"/>
<feature type="domain" description="GGDEF" evidence="3">
    <location>
        <begin position="576"/>
        <end position="701"/>
    </location>
</feature>
<feature type="chain" id="PRO_5038646419" evidence="1">
    <location>
        <begin position="26"/>
        <end position="973"/>
    </location>
</feature>
<dbReference type="SMART" id="SM00062">
    <property type="entry name" value="PBPb"/>
    <property type="match status" value="1"/>
</dbReference>
<dbReference type="PROSITE" id="PS50883">
    <property type="entry name" value="EAL"/>
    <property type="match status" value="1"/>
</dbReference>
<evidence type="ECO:0000256" key="1">
    <source>
        <dbReference type="SAM" id="SignalP"/>
    </source>
</evidence>
<evidence type="ECO:0000259" key="3">
    <source>
        <dbReference type="PROSITE" id="PS50887"/>
    </source>
</evidence>
<evidence type="ECO:0000313" key="5">
    <source>
        <dbReference type="EMBL" id="MSC31760.1"/>
    </source>
</evidence>
<dbReference type="InterPro" id="IPR001638">
    <property type="entry name" value="Solute-binding_3/MltF_N"/>
</dbReference>
<evidence type="ECO:0000313" key="7">
    <source>
        <dbReference type="Proteomes" id="UP000480929"/>
    </source>
</evidence>
<dbReference type="Pfam" id="PF00563">
    <property type="entry name" value="EAL"/>
    <property type="match status" value="1"/>
</dbReference>
<keyword evidence="7" id="KW-1185">Reference proteome</keyword>
<evidence type="ECO:0000313" key="4">
    <source>
        <dbReference type="EMBL" id="MSA87964.1"/>
    </source>
</evidence>
<dbReference type="SMART" id="SM00052">
    <property type="entry name" value="EAL"/>
    <property type="match status" value="1"/>
</dbReference>
<dbReference type="InterPro" id="IPR043128">
    <property type="entry name" value="Rev_trsase/Diguanyl_cyclase"/>
</dbReference>
<dbReference type="InterPro" id="IPR000160">
    <property type="entry name" value="GGDEF_dom"/>
</dbReference>
<keyword evidence="1" id="KW-0732">Signal</keyword>
<dbReference type="InterPro" id="IPR001633">
    <property type="entry name" value="EAL_dom"/>
</dbReference>
<comment type="caution">
    <text evidence="4">The sequence shown here is derived from an EMBL/GenBank/DDBJ whole genome shotgun (WGS) entry which is preliminary data.</text>
</comment>
<dbReference type="GO" id="GO:0071111">
    <property type="term" value="F:cyclic-guanylate-specific phosphodiesterase activity"/>
    <property type="evidence" value="ECO:0007669"/>
    <property type="project" value="InterPro"/>
</dbReference>
<dbReference type="CDD" id="cd01948">
    <property type="entry name" value="EAL"/>
    <property type="match status" value="1"/>
</dbReference>
<dbReference type="SUPFAM" id="SSF55073">
    <property type="entry name" value="Nucleotide cyclase"/>
    <property type="match status" value="1"/>
</dbReference>
<dbReference type="AlphaFoldDB" id="A0A6N7S2A7"/>
<dbReference type="Gene3D" id="3.40.190.10">
    <property type="entry name" value="Periplasmic binding protein-like II"/>
    <property type="match status" value="4"/>
</dbReference>
<feature type="domain" description="EAL" evidence="2">
    <location>
        <begin position="710"/>
        <end position="965"/>
    </location>
</feature>
<sequence>MKKRSFILMLILCLGWTLISPFFQPASVCAQSPVIRVGYIDYAGFIEPSEEDEYTGYGVELLERIAAITGWQIEYVYGDWQQILEQVREGQLDLTLCAQWTPEREAQFLFSKQPIGNELTVVYTREEMPIYYDDPAAMDGLSVGLLEGSYQNRCWQEYAEKHHLECPLEEFKTESQMMEALLSEKVDLIVSGALALHKEAKVVLKLKPSPFYIITSKTNTQLMEQVDEALEEILLADPYFEAHLYDTYYGDSQYSIQPLFTREEAAYIQNSGEIPVGLDGGQIPFAYVESGTLKGIWPQLLELIEKKSGLRFSLQPQFSQPDYTVFLNQNPQQGLYVGITRQNLRLRENESFQLSDPLLDLDLMAVVSPDESWSAGEQFSLIVTENTALGSEFLNQIPDGILLYADTLEQCLQAVADHQAAATVCDSYTLNYYNWKPGISDLRDDYPLEFPSLQPCFAASSKLDPMLMSILNKTIASLSQKEINQIIYEATVGLHYKQSWTDWLKANADLAASLALALILGVTLLIYRRRKQTEEQIQKRRTEMFQHKAEVDRISGLYNEEAFTERARTFLLQNPQPYYLIYMNIQRFKIVNELMGVEKADQLLAHIGTQLKAYCQRYPGSLACRITADHFMLLTPQAAYQNNGPVDILKDYHTELNLSLEFGVYPITERTLPMKLMQDRAALAAKNRTDPLFSQVGFYTDEQRQRFIREQQVLDEIEGAMTRGEIIIYIQAKYDIEARQVIGGEALVRWQHPVRGLLGPGQFVGILEEKGLIMHLDLYVWEKTCQFLHRQREQYGQVLPISVNVSKYNFYRQNLVNLFTDLIAKYQLETKDLQLEITETACAEDTEQIYAAVRQLQKAGFTVLMDDFGAGYSSLNMFKDAPVDIIKLDMGFISSDEINAQRSFAIIEAIVKLSHSLNVPVIVEGVETQAQVDFLKSINTRYIQGYYFSRPVPEEDYAALCQTAALPQKKVSE</sequence>
<dbReference type="Pfam" id="PF00497">
    <property type="entry name" value="SBP_bac_3"/>
    <property type="match status" value="1"/>
</dbReference>
<dbReference type="PANTHER" id="PTHR33121:SF79">
    <property type="entry name" value="CYCLIC DI-GMP PHOSPHODIESTERASE PDED-RELATED"/>
    <property type="match status" value="1"/>
</dbReference>
<gene>
    <name evidence="5" type="ORF">GKD88_01295</name>
    <name evidence="4" type="ORF">GKE08_01285</name>
</gene>
<dbReference type="SUPFAM" id="SSF53850">
    <property type="entry name" value="Periplasmic binding protein-like II"/>
    <property type="match status" value="2"/>
</dbReference>
<evidence type="ECO:0000259" key="2">
    <source>
        <dbReference type="PROSITE" id="PS50883"/>
    </source>
</evidence>
<name>A0A6N7S2A7_9FIRM</name>
<dbReference type="EMBL" id="WKPJ01000001">
    <property type="protein sequence ID" value="MSA87964.1"/>
    <property type="molecule type" value="Genomic_DNA"/>
</dbReference>
<accession>A0A6N7S2A7</accession>
<dbReference type="PANTHER" id="PTHR33121">
    <property type="entry name" value="CYCLIC DI-GMP PHOSPHODIESTERASE PDEF"/>
    <property type="match status" value="1"/>
</dbReference>
<dbReference type="Proteomes" id="UP000433575">
    <property type="component" value="Unassembled WGS sequence"/>
</dbReference>
<reference evidence="6 7" key="1">
    <citation type="journal article" date="2019" name="Nat. Med.">
        <title>A library of human gut bacterial isolates paired with longitudinal multiomics data enables mechanistic microbiome research.</title>
        <authorList>
            <person name="Poyet M."/>
            <person name="Groussin M."/>
            <person name="Gibbons S.M."/>
            <person name="Avila-Pacheco J."/>
            <person name="Jiang X."/>
            <person name="Kearney S.M."/>
            <person name="Perrotta A.R."/>
            <person name="Berdy B."/>
            <person name="Zhao S."/>
            <person name="Lieberman T.D."/>
            <person name="Swanson P.K."/>
            <person name="Smith M."/>
            <person name="Roesemann S."/>
            <person name="Alexander J.E."/>
            <person name="Rich S.A."/>
            <person name="Livny J."/>
            <person name="Vlamakis H."/>
            <person name="Clish C."/>
            <person name="Bullock K."/>
            <person name="Deik A."/>
            <person name="Scott J."/>
            <person name="Pierce K.A."/>
            <person name="Xavier R.J."/>
            <person name="Alm E.J."/>
        </authorList>
    </citation>
    <scope>NUCLEOTIDE SEQUENCE [LARGE SCALE GENOMIC DNA]</scope>
    <source>
        <strain evidence="4 6">BIOML-A4</strain>
        <strain evidence="5 7">BIOML-A5</strain>
    </source>
</reference>
<dbReference type="SUPFAM" id="SSF141868">
    <property type="entry name" value="EAL domain-like"/>
    <property type="match status" value="1"/>
</dbReference>
<dbReference type="RefSeq" id="WP_154237615.1">
    <property type="nucleotide sequence ID" value="NZ_CALJPI010000080.1"/>
</dbReference>
<dbReference type="PROSITE" id="PS50887">
    <property type="entry name" value="GGDEF"/>
    <property type="match status" value="1"/>
</dbReference>
<organism evidence="4 6">
    <name type="scientific">Holdemania massiliensis</name>
    <dbReference type="NCBI Taxonomy" id="1468449"/>
    <lineage>
        <taxon>Bacteria</taxon>
        <taxon>Bacillati</taxon>
        <taxon>Bacillota</taxon>
        <taxon>Erysipelotrichia</taxon>
        <taxon>Erysipelotrichales</taxon>
        <taxon>Erysipelotrichaceae</taxon>
        <taxon>Holdemania</taxon>
    </lineage>
</organism>